<dbReference type="InterPro" id="IPR010530">
    <property type="entry name" value="B12D"/>
</dbReference>
<dbReference type="Gene3D" id="3.40.50.300">
    <property type="entry name" value="P-loop containing nucleotide triphosphate hydrolases"/>
    <property type="match status" value="2"/>
</dbReference>
<dbReference type="GO" id="GO:0005829">
    <property type="term" value="C:cytosol"/>
    <property type="evidence" value="ECO:0007669"/>
    <property type="project" value="TreeGrafter"/>
</dbReference>
<dbReference type="GO" id="GO:0031410">
    <property type="term" value="C:cytoplasmic vesicle"/>
    <property type="evidence" value="ECO:0007669"/>
    <property type="project" value="UniProtKB-ARBA"/>
</dbReference>
<evidence type="ECO:0000313" key="20">
    <source>
        <dbReference type="EMBL" id="KAH0503272.1"/>
    </source>
</evidence>
<dbReference type="InterPro" id="IPR003959">
    <property type="entry name" value="ATPase_AAA_core"/>
</dbReference>
<dbReference type="GO" id="GO:0097352">
    <property type="term" value="P:autophagosome maturation"/>
    <property type="evidence" value="ECO:0007669"/>
    <property type="project" value="TreeGrafter"/>
</dbReference>
<comment type="caution">
    <text evidence="20">The sequence shown here is derived from an EMBL/GenBank/DDBJ whole genome shotgun (WGS) entry which is preliminary data.</text>
</comment>
<evidence type="ECO:0000256" key="17">
    <source>
        <dbReference type="SAM" id="MobiDB-lite"/>
    </source>
</evidence>
<dbReference type="InterPro" id="IPR003960">
    <property type="entry name" value="ATPase_AAA_CS"/>
</dbReference>
<dbReference type="FunFam" id="1.10.8.60:FF:000075">
    <property type="entry name" value="Spermatogenesis-associated protein 5-like protein 1"/>
    <property type="match status" value="1"/>
</dbReference>
<dbReference type="Pfam" id="PF17862">
    <property type="entry name" value="AAA_lid_3"/>
    <property type="match status" value="1"/>
</dbReference>
<evidence type="ECO:0000256" key="12">
    <source>
        <dbReference type="ARBA" id="ARBA00053521"/>
    </source>
</evidence>
<keyword evidence="10" id="KW-0206">Cytoskeleton</keyword>
<comment type="function">
    <text evidence="12">ATP-dependent chaperone part of the 55LCC heterohexameric ATPase complex which is chromatin-associated and promotes replisome proteostasis to maintain replication fork progression and genome stability. Required for replication fork progression, sister chromatid cohesion, and chromosome stability. The ATPase activity is specifically enhanced by replication fork DNA and is coupled to cysteine protease-dependent cleavage of replisome substrates in response to replication fork damage. Uses ATPase activity to process replisome substrates in S-phase, facilitating their proteolytic turnover from chromatin to ensure DNA replication and mitotic fidelity. Plays an essential role in the cytoplasmic maturation steps of pre-60S ribosomal particles by promoting the release of shuttling protein RSL24D1/RLP24 from the pre-ribosomal particles.</text>
</comment>
<dbReference type="PANTHER" id="PTHR23077">
    <property type="entry name" value="AAA-FAMILY ATPASE"/>
    <property type="match status" value="1"/>
</dbReference>
<dbReference type="Pfam" id="PF00004">
    <property type="entry name" value="AAA"/>
    <property type="match status" value="2"/>
</dbReference>
<feature type="domain" description="AAA+ ATPase" evidence="19">
    <location>
        <begin position="492"/>
        <end position="649"/>
    </location>
</feature>
<dbReference type="GO" id="GO:0031593">
    <property type="term" value="F:polyubiquitin modification-dependent protein binding"/>
    <property type="evidence" value="ECO:0007669"/>
    <property type="project" value="TreeGrafter"/>
</dbReference>
<evidence type="ECO:0000256" key="6">
    <source>
        <dbReference type="ARBA" id="ARBA00022737"/>
    </source>
</evidence>
<dbReference type="Proteomes" id="UP000710432">
    <property type="component" value="Unassembled WGS sequence"/>
</dbReference>
<dbReference type="SMART" id="SM00382">
    <property type="entry name" value="AAA"/>
    <property type="match status" value="2"/>
</dbReference>
<dbReference type="PANTHER" id="PTHR23077:SF194">
    <property type="entry name" value="ATPASE FAMILY GENE 2 PROTEIN HOMOLOG B"/>
    <property type="match status" value="1"/>
</dbReference>
<dbReference type="FunFam" id="3.40.50.300:FF:001081">
    <property type="entry name" value="Spermatogenesis-associated protein 5-like protein 1"/>
    <property type="match status" value="1"/>
</dbReference>
<keyword evidence="18" id="KW-0472">Membrane</keyword>
<feature type="domain" description="AAA+ ATPase" evidence="19">
    <location>
        <begin position="226"/>
        <end position="365"/>
    </location>
</feature>
<dbReference type="SUPFAM" id="SSF52540">
    <property type="entry name" value="P-loop containing nucleoside triphosphate hydrolases"/>
    <property type="match status" value="2"/>
</dbReference>
<dbReference type="GO" id="GO:0034098">
    <property type="term" value="C:VCP-NPL4-UFD1 AAA ATPase complex"/>
    <property type="evidence" value="ECO:0007669"/>
    <property type="project" value="TreeGrafter"/>
</dbReference>
<comment type="subcellular location">
    <subcellularLocation>
        <location evidence="2">Cytoplasm</location>
        <location evidence="2">Cytoskeleton</location>
        <location evidence="2">Spindle</location>
    </subcellularLocation>
    <subcellularLocation>
        <location evidence="1">Nucleus</location>
    </subcellularLocation>
</comment>
<dbReference type="InterPro" id="IPR027417">
    <property type="entry name" value="P-loop_NTPase"/>
</dbReference>
<evidence type="ECO:0000256" key="18">
    <source>
        <dbReference type="SAM" id="Phobius"/>
    </source>
</evidence>
<dbReference type="Gene3D" id="1.10.8.60">
    <property type="match status" value="2"/>
</dbReference>
<evidence type="ECO:0000256" key="8">
    <source>
        <dbReference type="ARBA" id="ARBA00022801"/>
    </source>
</evidence>
<dbReference type="AlphaFoldDB" id="A0A8J6KUI2"/>
<evidence type="ECO:0000256" key="7">
    <source>
        <dbReference type="ARBA" id="ARBA00022741"/>
    </source>
</evidence>
<name>A0A8J6KUI2_MICOH</name>
<dbReference type="FunFam" id="3.40.50.300:FF:001161">
    <property type="entry name" value="spermatogenesis-associated protein 5-like protein 1"/>
    <property type="match status" value="1"/>
</dbReference>
<evidence type="ECO:0000256" key="4">
    <source>
        <dbReference type="ARBA" id="ARBA00022490"/>
    </source>
</evidence>
<evidence type="ECO:0000256" key="13">
    <source>
        <dbReference type="ARBA" id="ARBA00061477"/>
    </source>
</evidence>
<keyword evidence="8" id="KW-0378">Hydrolase</keyword>
<dbReference type="Pfam" id="PF14712">
    <property type="entry name" value="Snapin_Pallidin"/>
    <property type="match status" value="1"/>
</dbReference>
<evidence type="ECO:0000256" key="5">
    <source>
        <dbReference type="ARBA" id="ARBA00022517"/>
    </source>
</evidence>
<evidence type="ECO:0000313" key="21">
    <source>
        <dbReference type="Proteomes" id="UP000710432"/>
    </source>
</evidence>
<comment type="similarity">
    <text evidence="13">Belongs to the AAA ATPase family. AFG2 subfamily.</text>
</comment>
<evidence type="ECO:0000256" key="15">
    <source>
        <dbReference type="ARBA" id="ARBA00075287"/>
    </source>
</evidence>
<keyword evidence="4" id="KW-0963">Cytoplasm</keyword>
<evidence type="ECO:0000256" key="2">
    <source>
        <dbReference type="ARBA" id="ARBA00004186"/>
    </source>
</evidence>
<dbReference type="GO" id="GO:0005819">
    <property type="term" value="C:spindle"/>
    <property type="evidence" value="ECO:0007669"/>
    <property type="project" value="UniProtKB-SubCell"/>
</dbReference>
<dbReference type="GO" id="GO:0005524">
    <property type="term" value="F:ATP binding"/>
    <property type="evidence" value="ECO:0007669"/>
    <property type="project" value="UniProtKB-KW"/>
</dbReference>
<organism evidence="20 21">
    <name type="scientific">Microtus ochrogaster</name>
    <name type="common">Prairie vole</name>
    <dbReference type="NCBI Taxonomy" id="79684"/>
    <lineage>
        <taxon>Eukaryota</taxon>
        <taxon>Metazoa</taxon>
        <taxon>Chordata</taxon>
        <taxon>Craniata</taxon>
        <taxon>Vertebrata</taxon>
        <taxon>Euteleostomi</taxon>
        <taxon>Mammalia</taxon>
        <taxon>Eutheria</taxon>
        <taxon>Euarchontoglires</taxon>
        <taxon>Glires</taxon>
        <taxon>Rodentia</taxon>
        <taxon>Myomorpha</taxon>
        <taxon>Muroidea</taxon>
        <taxon>Cricetidae</taxon>
        <taxon>Arvicolinae</taxon>
        <taxon>Microtus</taxon>
    </lineage>
</organism>
<evidence type="ECO:0000256" key="9">
    <source>
        <dbReference type="ARBA" id="ARBA00022840"/>
    </source>
</evidence>
<dbReference type="PROSITE" id="PS00674">
    <property type="entry name" value="AAA"/>
    <property type="match status" value="2"/>
</dbReference>
<dbReference type="GO" id="GO:0030970">
    <property type="term" value="P:retrograde protein transport, ER to cytosol"/>
    <property type="evidence" value="ECO:0007669"/>
    <property type="project" value="TreeGrafter"/>
</dbReference>
<sequence>MAPDSGPFPDGQLLKLLPVDPRDRGTQRCRLGPAAFRSLGARLGSPLRITLPAGGCCLCTAWPRRDGADGFVQLDPQCASPGAEVAAGKISLDSLQPVPCPPLRRVAVWPVLRPQAGTPSPDAVLEVAHELLRHRPVSRGHVVAIPPGIPGPVAALHVVGGTPDPEPAGLVTPHTRFTLSDKPPPQVEPPEEVILGGLSETAASLRELLRLPLCYPLALGALGLAVPRGVLLAGPPGVGKTQLVRAVAREAGAELLAVSAPALQGARPGETEENVRRVFQRARELASRGPSLLFLDEVDALCPRRGGSRRAPENRVVAQVLTLLDGIHGDREVVVVGATNRPDELDPALRRPGRFDREVVIGAPTLKQRETILQVITSKMPVSSHIDFGLLAEMTVGYVGADLTALCREAAMCALLKNEKNQDCPQIDETDFLDALKKIQPSSFRSSIGLMDIKPVGWEQIGGLDDVKLKLKQCVEWPLKFPQAFARMGLKQPTGLLLYGPPGCAKTTLVRALATSCLCSFVSVSGADLFSPYVGDSEKVLSQVFRQARANTPALVFLDEIDSVLGSRSVGTLGCDARERVLSVLLNELDGVGVRTVERRGSKSDHQEYQEILHRNVMIVVATNRPDVLDEALLRPGRLDKMIYVPPPDQEGSMPGSDSVSQQCQGYWVLLCIGMEEALKALAVFGAAGTVVRSVRKSFTSDAQSNPQMGRLSILKVCTSNMPIGPDVSLEKLAAETGFFSGADLRNLCKELIPLAFIITLAATGASSFAMYALKKTDVVIDRKRNPEPWEMVDPTQPQKVFLKLQGVTDIQLGLSDASPDEGLIEDFAVEDRAVEQLVGGLLSHYLPDLQRSKQALQELTQNQVVLLDTLEQEISKFKECHSMLDINALFTEAKHYHAKLVNIRKEMLLLHEKTSKLKKRALKLQQKRQREELEKEQQREKEFEREKQLTAKPAKRT</sequence>
<feature type="region of interest" description="Disordered" evidence="17">
    <location>
        <begin position="929"/>
        <end position="958"/>
    </location>
</feature>
<dbReference type="GO" id="GO:0016887">
    <property type="term" value="F:ATP hydrolysis activity"/>
    <property type="evidence" value="ECO:0007669"/>
    <property type="project" value="InterPro"/>
</dbReference>
<gene>
    <name evidence="20" type="ORF">LTLLF_188760</name>
</gene>
<keyword evidence="7" id="KW-0547">Nucleotide-binding</keyword>
<keyword evidence="18" id="KW-1133">Transmembrane helix</keyword>
<dbReference type="GO" id="GO:0042254">
    <property type="term" value="P:ribosome biogenesis"/>
    <property type="evidence" value="ECO:0007669"/>
    <property type="project" value="UniProtKB-KW"/>
</dbReference>
<accession>A0A8J6KUI2</accession>
<dbReference type="GO" id="GO:0051228">
    <property type="term" value="P:mitotic spindle disassembly"/>
    <property type="evidence" value="ECO:0007669"/>
    <property type="project" value="TreeGrafter"/>
</dbReference>
<evidence type="ECO:0000259" key="19">
    <source>
        <dbReference type="SMART" id="SM00382"/>
    </source>
</evidence>
<evidence type="ECO:0000256" key="10">
    <source>
        <dbReference type="ARBA" id="ARBA00023212"/>
    </source>
</evidence>
<dbReference type="InterPro" id="IPR050168">
    <property type="entry name" value="AAA_ATPase_domain"/>
</dbReference>
<keyword evidence="5" id="KW-0690">Ribosome biogenesis</keyword>
<evidence type="ECO:0000256" key="16">
    <source>
        <dbReference type="ARBA" id="ARBA00084032"/>
    </source>
</evidence>
<evidence type="ECO:0000256" key="14">
    <source>
        <dbReference type="ARBA" id="ARBA00073855"/>
    </source>
</evidence>
<proteinExistence type="inferred from homology"/>
<keyword evidence="6" id="KW-0677">Repeat</keyword>
<dbReference type="GO" id="GO:0005634">
    <property type="term" value="C:nucleus"/>
    <property type="evidence" value="ECO:0007669"/>
    <property type="project" value="UniProtKB-SubCell"/>
</dbReference>
<keyword evidence="11" id="KW-0539">Nucleus</keyword>
<dbReference type="InterPro" id="IPR028119">
    <property type="entry name" value="Snapin/Pallidin/Snn1"/>
</dbReference>
<feature type="transmembrane region" description="Helical" evidence="18">
    <location>
        <begin position="752"/>
        <end position="774"/>
    </location>
</feature>
<keyword evidence="9" id="KW-0067">ATP-binding</keyword>
<protein>
    <recommendedName>
        <fullName evidence="14">ATPase family gene 2 protein homolog B</fullName>
        <ecNumber evidence="3">3.6.4.10</ecNumber>
    </recommendedName>
    <alternativeName>
        <fullName evidence="15">Ribosome biogenesis protein SPATA5L1</fullName>
    </alternativeName>
    <alternativeName>
        <fullName evidence="16">Spermatogenesis-associated protein 5-like protein 1</fullName>
    </alternativeName>
</protein>
<feature type="compositionally biased region" description="Basic and acidic residues" evidence="17">
    <location>
        <begin position="929"/>
        <end position="950"/>
    </location>
</feature>
<evidence type="ECO:0000256" key="11">
    <source>
        <dbReference type="ARBA" id="ARBA00023242"/>
    </source>
</evidence>
<evidence type="ECO:0000256" key="1">
    <source>
        <dbReference type="ARBA" id="ARBA00004123"/>
    </source>
</evidence>
<dbReference type="CDD" id="cd19503">
    <property type="entry name" value="RecA-like_CDC48_NLV2_r1-like"/>
    <property type="match status" value="1"/>
</dbReference>
<dbReference type="EMBL" id="JAATJU010025599">
    <property type="protein sequence ID" value="KAH0503272.1"/>
    <property type="molecule type" value="Genomic_DNA"/>
</dbReference>
<dbReference type="Pfam" id="PF06522">
    <property type="entry name" value="B12D"/>
    <property type="match status" value="1"/>
</dbReference>
<dbReference type="InterPro" id="IPR041569">
    <property type="entry name" value="AAA_lid_3"/>
</dbReference>
<dbReference type="EC" id="3.6.4.10" evidence="3"/>
<reference evidence="20" key="1">
    <citation type="submission" date="2020-03" db="EMBL/GenBank/DDBJ databases">
        <title>Studies in the Genomics of Life Span.</title>
        <authorList>
            <person name="Glass D."/>
        </authorList>
    </citation>
    <scope>NUCLEOTIDE SEQUENCE</scope>
    <source>
        <strain evidence="20">LTLLF</strain>
        <tissue evidence="20">Muscle</tissue>
    </source>
</reference>
<keyword evidence="18" id="KW-0812">Transmembrane</keyword>
<dbReference type="InterPro" id="IPR003593">
    <property type="entry name" value="AAA+_ATPase"/>
</dbReference>
<evidence type="ECO:0000256" key="3">
    <source>
        <dbReference type="ARBA" id="ARBA00012554"/>
    </source>
</evidence>